<dbReference type="EMBL" id="KZ824275">
    <property type="protein sequence ID" value="RAL14239.1"/>
    <property type="molecule type" value="Genomic_DNA"/>
</dbReference>
<evidence type="ECO:0000259" key="2">
    <source>
        <dbReference type="Pfam" id="PF10373"/>
    </source>
</evidence>
<dbReference type="InterPro" id="IPR011990">
    <property type="entry name" value="TPR-like_helical_dom_sf"/>
</dbReference>
<accession>A0A395I3F9</accession>
<keyword evidence="4" id="KW-1185">Reference proteome</keyword>
<dbReference type="Gene3D" id="1.25.40.10">
    <property type="entry name" value="Tetratricopeptide repeat domain"/>
    <property type="match status" value="1"/>
</dbReference>
<reference evidence="3 4" key="1">
    <citation type="submission" date="2018-02" db="EMBL/GenBank/DDBJ databases">
        <title>The genomes of Aspergillus section Nigri reveals drivers in fungal speciation.</title>
        <authorList>
            <consortium name="DOE Joint Genome Institute"/>
            <person name="Vesth T.C."/>
            <person name="Nybo J."/>
            <person name="Theobald S."/>
            <person name="Brandl J."/>
            <person name="Frisvad J.C."/>
            <person name="Nielsen K.F."/>
            <person name="Lyhne E.K."/>
            <person name="Kogle M.E."/>
            <person name="Kuo A."/>
            <person name="Riley R."/>
            <person name="Clum A."/>
            <person name="Nolan M."/>
            <person name="Lipzen A."/>
            <person name="Salamov A."/>
            <person name="Henrissat B."/>
            <person name="Wiebenga A."/>
            <person name="De vries R.P."/>
            <person name="Grigoriev I.V."/>
            <person name="Mortensen U.H."/>
            <person name="Andersen M.R."/>
            <person name="Baker S.E."/>
        </authorList>
    </citation>
    <scope>NUCLEOTIDE SEQUENCE [LARGE SCALE GENOMIC DNA]</scope>
    <source>
        <strain evidence="3 4">CBS 101889</strain>
    </source>
</reference>
<feature type="compositionally biased region" description="Basic and acidic residues" evidence="1">
    <location>
        <begin position="8"/>
        <end position="27"/>
    </location>
</feature>
<dbReference type="OrthoDB" id="2017974at2759"/>
<dbReference type="Proteomes" id="UP000248961">
    <property type="component" value="Unassembled WGS sequence"/>
</dbReference>
<dbReference type="GO" id="GO:0042162">
    <property type="term" value="F:telomeric DNA binding"/>
    <property type="evidence" value="ECO:0007669"/>
    <property type="project" value="TreeGrafter"/>
</dbReference>
<protein>
    <recommendedName>
        <fullName evidence="2">DNA/RNA-binding domain-containing protein</fullName>
    </recommendedName>
</protein>
<evidence type="ECO:0000313" key="3">
    <source>
        <dbReference type="EMBL" id="RAL14239.1"/>
    </source>
</evidence>
<dbReference type="GeneID" id="37201099"/>
<feature type="region of interest" description="Disordered" evidence="1">
    <location>
        <begin position="1"/>
        <end position="217"/>
    </location>
</feature>
<dbReference type="GO" id="GO:0005697">
    <property type="term" value="C:telomerase holoenzyme complex"/>
    <property type="evidence" value="ECO:0007669"/>
    <property type="project" value="TreeGrafter"/>
</dbReference>
<dbReference type="InterPro" id="IPR018834">
    <property type="entry name" value="DNA/RNA-bd_Est1-type"/>
</dbReference>
<sequence length="762" mass="85771">MSDGNDGQEPRSGWHHDSADGDAESLRKSSLPSVRGDGSPASSTITNQAVHSASASFAPERSASNGTVPVDLVSDGASEQALGFNSSAMSTKQRPRRWEANSSRGSSPFRPRSSKAIGKKTKSRSSPGRVATLPPFAAHDSNAPRGDRTPPSQLQSERFHLSPTSSDELSLTRSASPEEAALTQRSRESSEDISYGRESARQLSEEQSHVGIGTETTGEENRINDIRATYSGLEMCENSVIAYDKQLLAMDTLATHLQLQVITDLHWTLMKEHHDFFLACANPQASPSVKSLPETYMMPTRLWRHGIHDYLEMMRHHLPHSLEHMLSFIHLAYSMITTLLLEAPAYEETWMECLGDISRYRMATRTADMQESELWAGVAMTWYNRAADRNPDMGKFQHHLGVLARHDVTQKLFYYTKSLLVGQPYLDTETSVLDIFNPFLKDSKAMHRFPPISAFIAAHAFLFTGDVNDDVHDAVNTFLSHLDQYVVHLGETFILQGFFISACNLAAVLEYGNEDALLSLELDESNESKPVSVQDWIASAASRWTLPDDLEAVQNELLASRDSPDLSPTFFYGSYMAYQTMSVLLDRIGDKNIYAACHVYLAFLWCLALTPTGMKHMEAVIPWRKISEFLNSLFRSYIKPHIAERSEFPVSEETTWVAEDFLIRGQCWAQRFYPPSFFDGAPTVDYGRHVERPSRDITRMYRCLWLGIRLSGFNRWITYDSETRKFSTTRFALDLEEIAEKHNPFATQTSKGKQPSQRAKVP</sequence>
<evidence type="ECO:0000256" key="1">
    <source>
        <dbReference type="SAM" id="MobiDB-lite"/>
    </source>
</evidence>
<dbReference type="AlphaFoldDB" id="A0A395I3F9"/>
<dbReference type="Pfam" id="PF10373">
    <property type="entry name" value="EST1_DNA_bind"/>
    <property type="match status" value="1"/>
</dbReference>
<feature type="compositionally biased region" description="Polar residues" evidence="1">
    <location>
        <begin position="745"/>
        <end position="762"/>
    </location>
</feature>
<dbReference type="SUPFAM" id="SSF48452">
    <property type="entry name" value="TPR-like"/>
    <property type="match status" value="1"/>
</dbReference>
<dbReference type="GO" id="GO:0070034">
    <property type="term" value="F:telomerase RNA binding"/>
    <property type="evidence" value="ECO:0007669"/>
    <property type="project" value="TreeGrafter"/>
</dbReference>
<evidence type="ECO:0000313" key="4">
    <source>
        <dbReference type="Proteomes" id="UP000248961"/>
    </source>
</evidence>
<feature type="compositionally biased region" description="Polar residues" evidence="1">
    <location>
        <begin position="40"/>
        <end position="55"/>
    </location>
</feature>
<gene>
    <name evidence="3" type="ORF">BO97DRAFT_422670</name>
</gene>
<organism evidence="3 4">
    <name type="scientific">Aspergillus homomorphus (strain CBS 101889)</name>
    <dbReference type="NCBI Taxonomy" id="1450537"/>
    <lineage>
        <taxon>Eukaryota</taxon>
        <taxon>Fungi</taxon>
        <taxon>Dikarya</taxon>
        <taxon>Ascomycota</taxon>
        <taxon>Pezizomycotina</taxon>
        <taxon>Eurotiomycetes</taxon>
        <taxon>Eurotiomycetidae</taxon>
        <taxon>Eurotiales</taxon>
        <taxon>Aspergillaceae</taxon>
        <taxon>Aspergillus</taxon>
        <taxon>Aspergillus subgen. Circumdati</taxon>
    </lineage>
</organism>
<proteinExistence type="predicted"/>
<feature type="compositionally biased region" description="Basic and acidic residues" evidence="1">
    <location>
        <begin position="185"/>
        <end position="208"/>
    </location>
</feature>
<dbReference type="PANTHER" id="PTHR15696:SF0">
    <property type="entry name" value="TELOMERASE-BINDING PROTEIN EST1A"/>
    <property type="match status" value="1"/>
</dbReference>
<feature type="compositionally biased region" description="Polar residues" evidence="1">
    <location>
        <begin position="83"/>
        <end position="92"/>
    </location>
</feature>
<dbReference type="InterPro" id="IPR045153">
    <property type="entry name" value="Est1/Ebs1-like"/>
</dbReference>
<feature type="region of interest" description="Disordered" evidence="1">
    <location>
        <begin position="742"/>
        <end position="762"/>
    </location>
</feature>
<dbReference type="PANTHER" id="PTHR15696">
    <property type="entry name" value="SMG-7 SUPPRESSOR WITH MORPHOLOGICAL EFFECT ON GENITALIA PROTEIN 7"/>
    <property type="match status" value="1"/>
</dbReference>
<feature type="compositionally biased region" description="Polar residues" evidence="1">
    <location>
        <begin position="150"/>
        <end position="175"/>
    </location>
</feature>
<dbReference type="STRING" id="1450537.A0A395I3F9"/>
<feature type="compositionally biased region" description="Low complexity" evidence="1">
    <location>
        <begin position="102"/>
        <end position="111"/>
    </location>
</feature>
<name>A0A395I3F9_ASPHC</name>
<dbReference type="VEuPathDB" id="FungiDB:BO97DRAFT_422670"/>
<dbReference type="GO" id="GO:0000184">
    <property type="term" value="P:nuclear-transcribed mRNA catabolic process, nonsense-mediated decay"/>
    <property type="evidence" value="ECO:0007669"/>
    <property type="project" value="TreeGrafter"/>
</dbReference>
<feature type="domain" description="DNA/RNA-binding" evidence="2">
    <location>
        <begin position="379"/>
        <end position="483"/>
    </location>
</feature>
<dbReference type="FunFam" id="1.25.40.10:FF:000202">
    <property type="entry name" value="Unplaced genomic scaffold supercont1.7, whole genome shotgun sequence"/>
    <property type="match status" value="1"/>
</dbReference>
<dbReference type="RefSeq" id="XP_025553393.1">
    <property type="nucleotide sequence ID" value="XM_025696810.1"/>
</dbReference>